<sequence>MDYKSARAEDKKELEQIRLIQQLEEEDKQTIFQLVEKMLTHKKFKDFFAKNQLRYKTQKPPKSGGFFIIAHRLQIREIWGSGAFYKPLPLVISFLILFLKSSKLESKKYGGRVEKQNINSSIKNATLSQQLSSYSS</sequence>
<organism evidence="2 3">
    <name type="scientific">Chryseobacterium gambrini</name>
    <dbReference type="NCBI Taxonomy" id="373672"/>
    <lineage>
        <taxon>Bacteria</taxon>
        <taxon>Pseudomonadati</taxon>
        <taxon>Bacteroidota</taxon>
        <taxon>Flavobacteriia</taxon>
        <taxon>Flavobacteriales</taxon>
        <taxon>Weeksellaceae</taxon>
        <taxon>Chryseobacterium group</taxon>
        <taxon>Chryseobacterium</taxon>
    </lineage>
</organism>
<comment type="caution">
    <text evidence="2">The sequence shown here is derived from an EMBL/GenBank/DDBJ whole genome shotgun (WGS) entry which is preliminary data.</text>
</comment>
<protein>
    <submittedName>
        <fullName evidence="2">Uncharacterized protein</fullName>
    </submittedName>
</protein>
<name>A0AAJ1R3P7_9FLAO</name>
<accession>A0AAJ1R3P7</accession>
<proteinExistence type="predicted"/>
<feature type="transmembrane region" description="Helical" evidence="1">
    <location>
        <begin position="78"/>
        <end position="99"/>
    </location>
</feature>
<keyword evidence="1" id="KW-1133">Transmembrane helix</keyword>
<dbReference type="AlphaFoldDB" id="A0AAJ1R3P7"/>
<keyword evidence="1" id="KW-0812">Transmembrane</keyword>
<reference evidence="2" key="1">
    <citation type="submission" date="2023-06" db="EMBL/GenBank/DDBJ databases">
        <title>Two Chryseobacterium gambrini strains from China.</title>
        <authorList>
            <person name="Zeng J."/>
            <person name="Wu Y."/>
        </authorList>
    </citation>
    <scope>NUCLEOTIDE SEQUENCE</scope>
    <source>
        <strain evidence="2">SQ219</strain>
    </source>
</reference>
<keyword evidence="1" id="KW-0472">Membrane</keyword>
<evidence type="ECO:0000313" key="3">
    <source>
        <dbReference type="Proteomes" id="UP001225933"/>
    </source>
</evidence>
<dbReference type="Proteomes" id="UP001225933">
    <property type="component" value="Unassembled WGS sequence"/>
</dbReference>
<dbReference type="EMBL" id="JAUHGV010000015">
    <property type="protein sequence ID" value="MDN4013380.1"/>
    <property type="molecule type" value="Genomic_DNA"/>
</dbReference>
<evidence type="ECO:0000313" key="2">
    <source>
        <dbReference type="EMBL" id="MDN4013380.1"/>
    </source>
</evidence>
<gene>
    <name evidence="2" type="ORF">QX233_12965</name>
</gene>
<evidence type="ECO:0000256" key="1">
    <source>
        <dbReference type="SAM" id="Phobius"/>
    </source>
</evidence>